<dbReference type="AlphaFoldDB" id="A0A7X3FMR3"/>
<dbReference type="EMBL" id="RHLK01000018">
    <property type="protein sequence ID" value="MVP02132.1"/>
    <property type="molecule type" value="Genomic_DNA"/>
</dbReference>
<reference evidence="1 2" key="1">
    <citation type="journal article" date="2019" name="Microorganisms">
        <title>Paenibacillus lutrae sp. nov., A Chitinolytic Species Isolated from A River Otter in Castril Natural Park, Granada, Spain.</title>
        <authorList>
            <person name="Rodriguez M."/>
            <person name="Reina J.C."/>
            <person name="Bejar V."/>
            <person name="Llamas I."/>
        </authorList>
    </citation>
    <scope>NUCLEOTIDE SEQUENCE [LARGE SCALE GENOMIC DNA]</scope>
    <source>
        <strain evidence="1 2">N10</strain>
    </source>
</reference>
<sequence>MLRIAIFSKSEKERFLDRLPVDIEVVFYGSTSDHFAQFITGVEYELDYFIVDDDFEDFAEISEQLGDSLIPFSGNYSEIRAFLGPKLLGLQDKDAFSKPKIKIAPQIITKETLITETVYHTKKVMSPTTVSMDRKLILVGSCDRSAGASFVVRNLAAAVASTGNLTALIELPINQPYHFDRSLITPGILEDMTEQEEEDFHQSFVNIPYIIKEGGMLTKEPLYKEGIQYYIPHPDIKIKGWNKDHTRKLISAARKAVLTIIDVGTHWKNPAVNELYYEADELILVQSSEPARLERMFNPNYQPSRLYNYLLGIKKPVHMIFNQYYEHPPKDFLRKTFDADAIKEHSFLPQVEREIMSSAAFYGTAEVEEHEELKVALHQIMNGWFPDIKMDEPDKKISMAAKISSFFRRKREAQHED</sequence>
<protein>
    <submittedName>
        <fullName evidence="1">Uncharacterized protein</fullName>
    </submittedName>
</protein>
<accession>A0A7X3FMR3</accession>
<comment type="caution">
    <text evidence="1">The sequence shown here is derived from an EMBL/GenBank/DDBJ whole genome shotgun (WGS) entry which is preliminary data.</text>
</comment>
<name>A0A7X3FMR3_9BACL</name>
<keyword evidence="2" id="KW-1185">Reference proteome</keyword>
<evidence type="ECO:0000313" key="2">
    <source>
        <dbReference type="Proteomes" id="UP000490800"/>
    </source>
</evidence>
<evidence type="ECO:0000313" key="1">
    <source>
        <dbReference type="EMBL" id="MVP02132.1"/>
    </source>
</evidence>
<proteinExistence type="predicted"/>
<dbReference type="RefSeq" id="WP_157338560.1">
    <property type="nucleotide sequence ID" value="NZ_RHLK01000018.1"/>
</dbReference>
<dbReference type="Proteomes" id="UP000490800">
    <property type="component" value="Unassembled WGS sequence"/>
</dbReference>
<organism evidence="1 2">
    <name type="scientific">Paenibacillus lutrae</name>
    <dbReference type="NCBI Taxonomy" id="2078573"/>
    <lineage>
        <taxon>Bacteria</taxon>
        <taxon>Bacillati</taxon>
        <taxon>Bacillota</taxon>
        <taxon>Bacilli</taxon>
        <taxon>Bacillales</taxon>
        <taxon>Paenibacillaceae</taxon>
        <taxon>Paenibacillus</taxon>
    </lineage>
</organism>
<gene>
    <name evidence="1" type="ORF">EDM21_21870</name>
</gene>